<dbReference type="Gene3D" id="3.40.50.2300">
    <property type="match status" value="1"/>
</dbReference>
<dbReference type="PROSITE" id="PS50043">
    <property type="entry name" value="HTH_LUXR_2"/>
    <property type="match status" value="1"/>
</dbReference>
<dbReference type="AlphaFoldDB" id="A0A4R8DWQ6"/>
<dbReference type="InterPro" id="IPR001789">
    <property type="entry name" value="Sig_transdc_resp-reg_receiver"/>
</dbReference>
<proteinExistence type="predicted"/>
<dbReference type="InterPro" id="IPR016032">
    <property type="entry name" value="Sig_transdc_resp-reg_C-effctor"/>
</dbReference>
<dbReference type="SUPFAM" id="SSF52172">
    <property type="entry name" value="CheY-like"/>
    <property type="match status" value="1"/>
</dbReference>
<accession>A0A4R8DWQ6</accession>
<dbReference type="RefSeq" id="WP_133994505.1">
    <property type="nucleotide sequence ID" value="NZ_SODV01000001.1"/>
</dbReference>
<dbReference type="GO" id="GO:0000160">
    <property type="term" value="P:phosphorelay signal transduction system"/>
    <property type="evidence" value="ECO:0007669"/>
    <property type="project" value="InterPro"/>
</dbReference>
<feature type="domain" description="Response regulatory" evidence="7">
    <location>
        <begin position="7"/>
        <end position="124"/>
    </location>
</feature>
<dbReference type="CDD" id="cd17535">
    <property type="entry name" value="REC_NarL-like"/>
    <property type="match status" value="1"/>
</dbReference>
<dbReference type="InterPro" id="IPR011006">
    <property type="entry name" value="CheY-like_superfamily"/>
</dbReference>
<feature type="domain" description="HTH luxR-type" evidence="6">
    <location>
        <begin position="143"/>
        <end position="208"/>
    </location>
</feature>
<evidence type="ECO:0000259" key="7">
    <source>
        <dbReference type="PROSITE" id="PS50110"/>
    </source>
</evidence>
<evidence type="ECO:0000256" key="1">
    <source>
        <dbReference type="ARBA" id="ARBA00022553"/>
    </source>
</evidence>
<evidence type="ECO:0000259" key="6">
    <source>
        <dbReference type="PROSITE" id="PS50043"/>
    </source>
</evidence>
<protein>
    <submittedName>
        <fullName evidence="8">DNA-binding NarL/FixJ family response regulator</fullName>
    </submittedName>
</protein>
<keyword evidence="4" id="KW-0804">Transcription</keyword>
<dbReference type="SMART" id="SM00421">
    <property type="entry name" value="HTH_LUXR"/>
    <property type="match status" value="1"/>
</dbReference>
<comment type="caution">
    <text evidence="8">The sequence shown here is derived from an EMBL/GenBank/DDBJ whole genome shotgun (WGS) entry which is preliminary data.</text>
</comment>
<dbReference type="PROSITE" id="PS50110">
    <property type="entry name" value="RESPONSE_REGULATORY"/>
    <property type="match status" value="1"/>
</dbReference>
<feature type="modified residue" description="4-aspartylphosphate" evidence="5">
    <location>
        <position position="59"/>
    </location>
</feature>
<keyword evidence="3 8" id="KW-0238">DNA-binding</keyword>
<dbReference type="CDD" id="cd06170">
    <property type="entry name" value="LuxR_C_like"/>
    <property type="match status" value="1"/>
</dbReference>
<dbReference type="InterPro" id="IPR000792">
    <property type="entry name" value="Tscrpt_reg_LuxR_C"/>
</dbReference>
<evidence type="ECO:0000256" key="2">
    <source>
        <dbReference type="ARBA" id="ARBA00023015"/>
    </source>
</evidence>
<gene>
    <name evidence="8" type="ORF">EDB95_2911</name>
</gene>
<dbReference type="GO" id="GO:0003677">
    <property type="term" value="F:DNA binding"/>
    <property type="evidence" value="ECO:0007669"/>
    <property type="project" value="UniProtKB-KW"/>
</dbReference>
<evidence type="ECO:0000256" key="5">
    <source>
        <dbReference type="PROSITE-ProRule" id="PRU00169"/>
    </source>
</evidence>
<evidence type="ECO:0000256" key="3">
    <source>
        <dbReference type="ARBA" id="ARBA00023125"/>
    </source>
</evidence>
<keyword evidence="1 5" id="KW-0597">Phosphoprotein</keyword>
<dbReference type="Proteomes" id="UP000294498">
    <property type="component" value="Unassembled WGS sequence"/>
</dbReference>
<dbReference type="PANTHER" id="PTHR43214:SF41">
    <property type="entry name" value="NITRATE_NITRITE RESPONSE REGULATOR PROTEIN NARP"/>
    <property type="match status" value="1"/>
</dbReference>
<evidence type="ECO:0000256" key="4">
    <source>
        <dbReference type="ARBA" id="ARBA00023163"/>
    </source>
</evidence>
<dbReference type="GO" id="GO:0006355">
    <property type="term" value="P:regulation of DNA-templated transcription"/>
    <property type="evidence" value="ECO:0007669"/>
    <property type="project" value="InterPro"/>
</dbReference>
<evidence type="ECO:0000313" key="9">
    <source>
        <dbReference type="Proteomes" id="UP000294498"/>
    </source>
</evidence>
<dbReference type="Pfam" id="PF00196">
    <property type="entry name" value="GerE"/>
    <property type="match status" value="1"/>
</dbReference>
<reference evidence="8 9" key="1">
    <citation type="submission" date="2019-03" db="EMBL/GenBank/DDBJ databases">
        <title>Genomic Encyclopedia of Type Strains, Phase IV (KMG-IV): sequencing the most valuable type-strain genomes for metagenomic binning, comparative biology and taxonomic classification.</title>
        <authorList>
            <person name="Goeker M."/>
        </authorList>
    </citation>
    <scope>NUCLEOTIDE SEQUENCE [LARGE SCALE GENOMIC DNA]</scope>
    <source>
        <strain evidence="8 9">DSM 100059</strain>
    </source>
</reference>
<dbReference type="PANTHER" id="PTHR43214">
    <property type="entry name" value="TWO-COMPONENT RESPONSE REGULATOR"/>
    <property type="match status" value="1"/>
</dbReference>
<dbReference type="OrthoDB" id="9797341at2"/>
<dbReference type="InterPro" id="IPR039420">
    <property type="entry name" value="WalR-like"/>
</dbReference>
<keyword evidence="9" id="KW-1185">Reference proteome</keyword>
<dbReference type="Pfam" id="PF00072">
    <property type="entry name" value="Response_reg"/>
    <property type="match status" value="1"/>
</dbReference>
<organism evidence="8 9">
    <name type="scientific">Dinghuibacter silviterrae</name>
    <dbReference type="NCBI Taxonomy" id="1539049"/>
    <lineage>
        <taxon>Bacteria</taxon>
        <taxon>Pseudomonadati</taxon>
        <taxon>Bacteroidota</taxon>
        <taxon>Chitinophagia</taxon>
        <taxon>Chitinophagales</taxon>
        <taxon>Chitinophagaceae</taxon>
        <taxon>Dinghuibacter</taxon>
    </lineage>
</organism>
<dbReference type="EMBL" id="SODV01000001">
    <property type="protein sequence ID" value="TDX01867.1"/>
    <property type="molecule type" value="Genomic_DNA"/>
</dbReference>
<dbReference type="InterPro" id="IPR058245">
    <property type="entry name" value="NreC/VraR/RcsB-like_REC"/>
</dbReference>
<keyword evidence="2" id="KW-0805">Transcription regulation</keyword>
<dbReference type="SUPFAM" id="SSF46894">
    <property type="entry name" value="C-terminal effector domain of the bipartite response regulators"/>
    <property type="match status" value="1"/>
</dbReference>
<dbReference type="SMART" id="SM00448">
    <property type="entry name" value="REC"/>
    <property type="match status" value="1"/>
</dbReference>
<evidence type="ECO:0000313" key="8">
    <source>
        <dbReference type="EMBL" id="TDX01867.1"/>
    </source>
</evidence>
<sequence>MEHTLPSVALVDDHVLMRSGLAALIGGFEGFSVLFEADNGKDFIRQTSEGKTPDIVLLDIQMHEMDGYATAAWIKENLPETKVLALSMYDNDAAIIRMLRQGARGYVLKDIEPAELKQALRDLHTKGYYHTDMVTGRLINSMNQEDQAVLSEREQEFLTWACTELTYKAIADEMNLSPRTIDGYRDALFEKLHTKSRVGLVVYAIKHGIVRV</sequence>
<name>A0A4R8DWQ6_9BACT</name>